<reference evidence="1" key="1">
    <citation type="journal article" date="2015" name="Nature">
        <title>Complex archaea that bridge the gap between prokaryotes and eukaryotes.</title>
        <authorList>
            <person name="Spang A."/>
            <person name="Saw J.H."/>
            <person name="Jorgensen S.L."/>
            <person name="Zaremba-Niedzwiedzka K."/>
            <person name="Martijn J."/>
            <person name="Lind A.E."/>
            <person name="van Eijk R."/>
            <person name="Schleper C."/>
            <person name="Guy L."/>
            <person name="Ettema T.J."/>
        </authorList>
    </citation>
    <scope>NUCLEOTIDE SEQUENCE</scope>
</reference>
<evidence type="ECO:0000313" key="1">
    <source>
        <dbReference type="EMBL" id="KKN27846.1"/>
    </source>
</evidence>
<protein>
    <submittedName>
        <fullName evidence="1">Uncharacterized protein</fullName>
    </submittedName>
</protein>
<comment type="caution">
    <text evidence="1">The sequence shown here is derived from an EMBL/GenBank/DDBJ whole genome shotgun (WGS) entry which is preliminary data.</text>
</comment>
<dbReference type="EMBL" id="LAZR01002610">
    <property type="protein sequence ID" value="KKN27846.1"/>
    <property type="molecule type" value="Genomic_DNA"/>
</dbReference>
<dbReference type="AlphaFoldDB" id="A0A0F9RSA2"/>
<gene>
    <name evidence="1" type="ORF">LCGC14_0860390</name>
</gene>
<accession>A0A0F9RSA2</accession>
<name>A0A0F9RSA2_9ZZZZ</name>
<proteinExistence type="predicted"/>
<organism evidence="1">
    <name type="scientific">marine sediment metagenome</name>
    <dbReference type="NCBI Taxonomy" id="412755"/>
    <lineage>
        <taxon>unclassified sequences</taxon>
        <taxon>metagenomes</taxon>
        <taxon>ecological metagenomes</taxon>
    </lineage>
</organism>
<sequence length="707" mass="75760">MSVKQDVELRGASTTVNLRIATDERGEIVYQEQVGDGADLLDPQDGIRFVEKFDTWHKGGFIPKYIQNGWYNNAINIDCLTPGEIRPAAQRNKYITLDCTGASLNQYGIAGMAYDEVNTDVLVLVRYEGASGDNVPNRLRQFALIGTSLAEDSGGWGSNAEVTNGGTGNDVGDQVGKTDGFTNKANPIQLVRSSQREYLIPCGTEFNEVLYAGVGPKTALPAHAIVIGQGRIYKVSIDARGQVGLSNCDINATYTTTSNWTTPVIMGAFDALSTIGPAGIQLALLGGVPVVGTPDGLFVLGPGGIPENMTPQFGALSAGQGNLSTLIGGAGGLIAGLAGRGNMIWLSGGGGAPIGPNTNPLALPPKIRIMDMVEAPTGDLWVFGYHYSLDWTRNGDVWSGGIDQYMVVWVGVKEPGSRPGPGAYAWHPYIKLEGAAEITTPHILGGTKRIECDTVMLPYIDSSGNPWLLLGGGSDTDVTKLIRIDGSRFFGLEEGSAEWEGGFVADSITTAFTSGRYFRPSRNQCFFSRLTVRGYNFGESGERGGTADVDIRCDDGDFAEIGTIQNTEVAAPFETSFTINQVGFDIEWQLDWQLDGDVYEMDWNPATITGIEIEGKEIPDKVRLITMVVEAVAARKAGGTRSHALGTGLRTDLEALGYANTANLTFKDPYQNERTVYLVDSTVISAEDAQRMNVPEGSLSLRLVEVL</sequence>